<gene>
    <name evidence="2" type="ORF">S01H1_66497</name>
</gene>
<dbReference type="InterPro" id="IPR025965">
    <property type="entry name" value="FlgD/Vpr_Ig-like"/>
</dbReference>
<dbReference type="Gene3D" id="2.60.40.4070">
    <property type="match status" value="1"/>
</dbReference>
<protein>
    <recommendedName>
        <fullName evidence="1">FlgD/Vpr Ig-like domain-containing protein</fullName>
    </recommendedName>
</protein>
<dbReference type="EMBL" id="BARS01043974">
    <property type="protein sequence ID" value="GAG31117.1"/>
    <property type="molecule type" value="Genomic_DNA"/>
</dbReference>
<reference evidence="2" key="1">
    <citation type="journal article" date="2014" name="Front. Microbiol.">
        <title>High frequency of phylogenetically diverse reductive dehalogenase-homologous genes in deep subseafloor sedimentary metagenomes.</title>
        <authorList>
            <person name="Kawai M."/>
            <person name="Futagami T."/>
            <person name="Toyoda A."/>
            <person name="Takaki Y."/>
            <person name="Nishi S."/>
            <person name="Hori S."/>
            <person name="Arai W."/>
            <person name="Tsubouchi T."/>
            <person name="Morono Y."/>
            <person name="Uchiyama I."/>
            <person name="Ito T."/>
            <person name="Fujiyama A."/>
            <person name="Inagaki F."/>
            <person name="Takami H."/>
        </authorList>
    </citation>
    <scope>NUCLEOTIDE SEQUENCE</scope>
    <source>
        <strain evidence="2">Expedition CK06-06</strain>
    </source>
</reference>
<dbReference type="AlphaFoldDB" id="X0X6V1"/>
<feature type="non-terminal residue" evidence="2">
    <location>
        <position position="1"/>
    </location>
</feature>
<evidence type="ECO:0000259" key="1">
    <source>
        <dbReference type="Pfam" id="PF13860"/>
    </source>
</evidence>
<organism evidence="2">
    <name type="scientific">marine sediment metagenome</name>
    <dbReference type="NCBI Taxonomy" id="412755"/>
    <lineage>
        <taxon>unclassified sequences</taxon>
        <taxon>metagenomes</taxon>
        <taxon>ecological metagenomes</taxon>
    </lineage>
</organism>
<feature type="domain" description="FlgD/Vpr Ig-like" evidence="1">
    <location>
        <begin position="135"/>
        <end position="201"/>
    </location>
</feature>
<proteinExistence type="predicted"/>
<accession>X0X6V1</accession>
<feature type="non-terminal residue" evidence="2">
    <location>
        <position position="249"/>
    </location>
</feature>
<name>X0X6V1_9ZZZZ</name>
<comment type="caution">
    <text evidence="2">The sequence shown here is derived from an EMBL/GenBank/DDBJ whole genome shotgun (WGS) entry which is preliminary data.</text>
</comment>
<dbReference type="Pfam" id="PF13860">
    <property type="entry name" value="FlgD_ig"/>
    <property type="match status" value="1"/>
</dbReference>
<sequence length="249" mass="27652">IILGATKPTISVKSDLDIISPNADGFKDSVKFSLKVSAFNKIKSWSLKIIRIGPKIERTFAGLGNPPETVSWFGEKDDKKPLPDRQYSYTFEVDDEAGNRVSSLLKPITIDTTKPQIQVVVQPNIFSPNGDGYKDEASFALSYKDKSPAARWKLEIENGKKKVIKKFDGEGSLPVALTWDGKDEDGRTLKDGIYNYLLSAEDTVGNKMITFRQTFKIDNTPPEVRLSADPILFSPNADGEKDTATFLLE</sequence>
<evidence type="ECO:0000313" key="2">
    <source>
        <dbReference type="EMBL" id="GAG31117.1"/>
    </source>
</evidence>